<comment type="similarity">
    <text evidence="2">Belongs to the PBP/GOBP family.</text>
</comment>
<dbReference type="AlphaFoldDB" id="A0A3S8UUT2"/>
<organism evidence="4">
    <name type="scientific">Holotrichia oblita</name>
    <name type="common">Chafer beetle</name>
    <dbReference type="NCBI Taxonomy" id="644536"/>
    <lineage>
        <taxon>Eukaryota</taxon>
        <taxon>Metazoa</taxon>
        <taxon>Ecdysozoa</taxon>
        <taxon>Arthropoda</taxon>
        <taxon>Hexapoda</taxon>
        <taxon>Insecta</taxon>
        <taxon>Pterygota</taxon>
        <taxon>Neoptera</taxon>
        <taxon>Endopterygota</taxon>
        <taxon>Coleoptera</taxon>
        <taxon>Polyphaga</taxon>
        <taxon>Scarabaeiformia</taxon>
        <taxon>Scarabaeidae</taxon>
        <taxon>Melolonthinae</taxon>
        <taxon>Holotrichia</taxon>
    </lineage>
</organism>
<protein>
    <submittedName>
        <fullName evidence="4">Odorant binding protein 28</fullName>
    </submittedName>
</protein>
<dbReference type="Gene3D" id="1.10.238.270">
    <property type="match status" value="1"/>
</dbReference>
<dbReference type="InterPro" id="IPR052295">
    <property type="entry name" value="Odorant-binding_protein"/>
</dbReference>
<proteinExistence type="evidence at transcript level"/>
<evidence type="ECO:0000256" key="1">
    <source>
        <dbReference type="ARBA" id="ARBA00004613"/>
    </source>
</evidence>
<dbReference type="SUPFAM" id="SSF47565">
    <property type="entry name" value="Insect pheromone/odorant-binding proteins"/>
    <property type="match status" value="1"/>
</dbReference>
<evidence type="ECO:0000313" key="4">
    <source>
        <dbReference type="EMBL" id="AZL87170.1"/>
    </source>
</evidence>
<reference evidence="4" key="1">
    <citation type="journal article" date="2018" name="Insect Biochem. Mol. Biol.">
        <title>Functional characterization of odorant-binding proteins from the scarab beetle Holotrichia oblita based on semiochemical-induced expression alteration and gene silencing.</title>
        <authorList>
            <person name="Yin J."/>
            <person name="Wang C."/>
            <person name="Fang C."/>
            <person name="Zhang S."/>
            <person name="Cao Y."/>
            <person name="Li K."/>
            <person name="Leal W.S."/>
        </authorList>
    </citation>
    <scope>NUCLEOTIDE SEQUENCE</scope>
</reference>
<sequence length="201" mass="23475">MLVDGIEKLELDAWDNENNAKYDNGEANQESRYNKELFKTCCEEPSFLFLQYHFEGIGKECYKKLERHSHVHNSTKRPGNDTRTNTCIAECIAKKLDLINDGGFASKIKIHKLLTKAFSNVDWFLNEFNIHGWGCIDQKQGNQTDCNTVPIKAAYCLWRQIQLRCPMDRIKDQIKCRKIKRKISKIDALTEKEEKETEPRD</sequence>
<dbReference type="InterPro" id="IPR006170">
    <property type="entry name" value="PBP/GOBP"/>
</dbReference>
<keyword evidence="3" id="KW-0964">Secreted</keyword>
<dbReference type="GO" id="GO:0005576">
    <property type="term" value="C:extracellular region"/>
    <property type="evidence" value="ECO:0007669"/>
    <property type="project" value="UniProtKB-SubCell"/>
</dbReference>
<dbReference type="EMBL" id="MK255322">
    <property type="protein sequence ID" value="AZL87170.1"/>
    <property type="molecule type" value="mRNA"/>
</dbReference>
<dbReference type="PANTHER" id="PTHR21066">
    <property type="entry name" value="ODORANT-BINDING PROTEIN 59A-RELATED"/>
    <property type="match status" value="1"/>
</dbReference>
<name>A0A3S8UUT2_HOLOL</name>
<gene>
    <name evidence="4" type="primary">OBP28</name>
</gene>
<dbReference type="Pfam" id="PF01395">
    <property type="entry name" value="PBP_GOBP"/>
    <property type="match status" value="1"/>
</dbReference>
<dbReference type="GO" id="GO:0005549">
    <property type="term" value="F:odorant binding"/>
    <property type="evidence" value="ECO:0007669"/>
    <property type="project" value="InterPro"/>
</dbReference>
<evidence type="ECO:0000256" key="3">
    <source>
        <dbReference type="ARBA" id="ARBA00022525"/>
    </source>
</evidence>
<comment type="subcellular location">
    <subcellularLocation>
        <location evidence="1">Secreted</location>
    </subcellularLocation>
</comment>
<dbReference type="InterPro" id="IPR036728">
    <property type="entry name" value="PBP_GOBP_sf"/>
</dbReference>
<evidence type="ECO:0000256" key="2">
    <source>
        <dbReference type="ARBA" id="ARBA00008098"/>
    </source>
</evidence>
<dbReference type="PANTHER" id="PTHR21066:SF17">
    <property type="entry name" value="AGAP011368-PA"/>
    <property type="match status" value="1"/>
</dbReference>
<accession>A0A3S8UUT2</accession>